<reference evidence="1" key="1">
    <citation type="journal article" date="2009" name="Nucleic Acids Res.">
        <title>Integrase-directed recovery of functional genes from genomic libraries.</title>
        <authorList>
            <person name="Rowe-Magnus D.A."/>
        </authorList>
    </citation>
    <scope>NUCLEOTIDE SEQUENCE</scope>
    <source>
        <strain evidence="1">ATCC 27562</strain>
    </source>
</reference>
<organism evidence="1">
    <name type="scientific">Vibrio vulnificus</name>
    <dbReference type="NCBI Taxonomy" id="672"/>
    <lineage>
        <taxon>Bacteria</taxon>
        <taxon>Pseudomonadati</taxon>
        <taxon>Pseudomonadota</taxon>
        <taxon>Gammaproteobacteria</taxon>
        <taxon>Vibrionales</taxon>
        <taxon>Vibrionaceae</taxon>
        <taxon>Vibrio</taxon>
    </lineage>
</organism>
<dbReference type="AlphaFoldDB" id="C8BX29"/>
<name>C8BX29_VIBVL</name>
<reference evidence="1" key="2">
    <citation type="submission" date="2009-06" db="EMBL/GenBank/DDBJ databases">
        <authorList>
            <person name="Rowe-Magnus D."/>
        </authorList>
    </citation>
    <scope>NUCLEOTIDE SEQUENCE</scope>
    <source>
        <strain evidence="1">ATCC 27562</strain>
    </source>
</reference>
<evidence type="ECO:0000313" key="1">
    <source>
        <dbReference type="EMBL" id="ACU42687.1"/>
    </source>
</evidence>
<dbReference type="EMBL" id="GQ292873">
    <property type="protein sequence ID" value="ACU42687.1"/>
    <property type="molecule type" value="Genomic_DNA"/>
</dbReference>
<accession>C8BX29</accession>
<sequence length="135" mass="15483">MLLKGHLVIEAVLAKILNHCGHGEEIWRWSFPQKVDKCYELGVIDNVGVVVSKDINDIRNDFCHSLGHDISFDTMYDFLIKWNSVGLDYGDDLDFTYEVQKEEFGIEGILDESMSYLIESLYADAVHFGVDIEVY</sequence>
<protein>
    <submittedName>
        <fullName evidence="1">Uncharacterized protein</fullName>
    </submittedName>
</protein>
<proteinExistence type="predicted"/>